<dbReference type="RefSeq" id="XP_013897160.1">
    <property type="nucleotide sequence ID" value="XM_014041706.1"/>
</dbReference>
<dbReference type="CDD" id="cd14496">
    <property type="entry name" value="PTP_paladin"/>
    <property type="match status" value="1"/>
</dbReference>
<evidence type="ECO:0000256" key="1">
    <source>
        <dbReference type="SAM" id="MobiDB-lite"/>
    </source>
</evidence>
<dbReference type="SMART" id="SM01301">
    <property type="entry name" value="PTPlike_phytase"/>
    <property type="match status" value="2"/>
</dbReference>
<dbReference type="STRING" id="145388.A0A0D2MUV6"/>
<evidence type="ECO:0000313" key="3">
    <source>
        <dbReference type="Proteomes" id="UP000054498"/>
    </source>
</evidence>
<dbReference type="Pfam" id="PF14566">
    <property type="entry name" value="PTPlike_phytase"/>
    <property type="match status" value="2"/>
</dbReference>
<feature type="region of interest" description="Disordered" evidence="1">
    <location>
        <begin position="261"/>
        <end position="284"/>
    </location>
</feature>
<dbReference type="Gene3D" id="3.90.190.10">
    <property type="entry name" value="Protein tyrosine phosphatase superfamily"/>
    <property type="match status" value="2"/>
</dbReference>
<accession>A0A0D2MUV6</accession>
<dbReference type="GeneID" id="25742698"/>
<dbReference type="SUPFAM" id="SSF52799">
    <property type="entry name" value="(Phosphotyrosine protein) phosphatases II"/>
    <property type="match status" value="2"/>
</dbReference>
<dbReference type="InterPro" id="IPR029021">
    <property type="entry name" value="Prot-tyrosine_phosphatase-like"/>
</dbReference>
<dbReference type="InterPro" id="IPR050561">
    <property type="entry name" value="PTP"/>
</dbReference>
<dbReference type="EMBL" id="KK102295">
    <property type="protein sequence ID" value="KIY98140.1"/>
    <property type="molecule type" value="Genomic_DNA"/>
</dbReference>
<dbReference type="KEGG" id="mng:MNEG_9823"/>
<dbReference type="PANTHER" id="PTHR23339">
    <property type="entry name" value="TYROSINE SPECIFIC PROTEIN PHOSPHATASE AND DUAL SPECIFICITY PROTEIN PHOSPHATASE"/>
    <property type="match status" value="1"/>
</dbReference>
<evidence type="ECO:0008006" key="4">
    <source>
        <dbReference type="Google" id="ProtNLM"/>
    </source>
</evidence>
<organism evidence="2 3">
    <name type="scientific">Monoraphidium neglectum</name>
    <dbReference type="NCBI Taxonomy" id="145388"/>
    <lineage>
        <taxon>Eukaryota</taxon>
        <taxon>Viridiplantae</taxon>
        <taxon>Chlorophyta</taxon>
        <taxon>core chlorophytes</taxon>
        <taxon>Chlorophyceae</taxon>
        <taxon>CS clade</taxon>
        <taxon>Sphaeropleales</taxon>
        <taxon>Selenastraceae</taxon>
        <taxon>Monoraphidium</taxon>
    </lineage>
</organism>
<sequence length="663" mass="73028">MGEAAEAANLDLSSVKPEDVIKERTGDVLLKNTLLKADHFPGCQNTKLTPLLDGAPNFRQVEGLPVYGVAIPTVRGVRNVLDAVGSAKGGRRVLWHNLREEPVLYINGKPYVVREADQPFCNLEYTGIDRSRVEDMEARLKVDVLTEAALFDNHILVTEEDDDMQVVDQWEPVTEADVQTPLEVYRELKADGYDVEYTRLPITDEKAPKDSDFEVFVRRLWNVPPSTALIFNCQMGRGRTTTGMIIGCLVLLRRMGAFPAPRGPSEAGGAPAPNATNGAAAAPLAPTAGALPPVPAWFAEAAEAAPAPPGGDRLRAGLWGVVRSLLRVLESGNMGKAVLDSVVDAASAMQNLREAIAQYRGRVLAETKERRRATLVAVCLEYLERYYMLICFSSYLCWSKFDPDSEHHTPYPDWVASRPELRSVLSHMLRRNPMAALEMHVPAATLPPGTQQRALDDDEANASLIRAAEDQAETIISSRGGRVLGALTILKEDYFPGMKSHRLPQPLPGASNFRCMSGARVYGVAMSTTAGIRNVLAAVREQAKREDEELLWFNMREEPVVYINGRPFVLREQVCPLKNLQEYAGIDATRLERMERRLKEDVLGEAAHYGGRILVARESAISGGGIGELIDTWEPVASPGDVQTPAEVYRALRAEGHRVNYCR</sequence>
<reference evidence="2 3" key="1">
    <citation type="journal article" date="2013" name="BMC Genomics">
        <title>Reconstruction of the lipid metabolism for the microalga Monoraphidium neglectum from its genome sequence reveals characteristics suitable for biofuel production.</title>
        <authorList>
            <person name="Bogen C."/>
            <person name="Al-Dilaimi A."/>
            <person name="Albersmeier A."/>
            <person name="Wichmann J."/>
            <person name="Grundmann M."/>
            <person name="Rupp O."/>
            <person name="Lauersen K.J."/>
            <person name="Blifernez-Klassen O."/>
            <person name="Kalinowski J."/>
            <person name="Goesmann A."/>
            <person name="Mussgnug J.H."/>
            <person name="Kruse O."/>
        </authorList>
    </citation>
    <scope>NUCLEOTIDE SEQUENCE [LARGE SCALE GENOMIC DNA]</scope>
    <source>
        <strain evidence="2 3">SAG 48.87</strain>
    </source>
</reference>
<proteinExistence type="predicted"/>
<gene>
    <name evidence="2" type="ORF">MNEG_9823</name>
</gene>
<feature type="compositionally biased region" description="Low complexity" evidence="1">
    <location>
        <begin position="267"/>
        <end position="284"/>
    </location>
</feature>
<protein>
    <recommendedName>
        <fullName evidence="4">Paladin</fullName>
    </recommendedName>
</protein>
<name>A0A0D2MUV6_9CHLO</name>
<dbReference type="OrthoDB" id="66369at2759"/>
<dbReference type="Proteomes" id="UP000054498">
    <property type="component" value="Unassembled WGS sequence"/>
</dbReference>
<keyword evidence="3" id="KW-1185">Reference proteome</keyword>
<evidence type="ECO:0000313" key="2">
    <source>
        <dbReference type="EMBL" id="KIY98140.1"/>
    </source>
</evidence>
<dbReference type="AlphaFoldDB" id="A0A0D2MUV6"/>